<feature type="compositionally biased region" description="Low complexity" evidence="3">
    <location>
        <begin position="37"/>
        <end position="53"/>
    </location>
</feature>
<name>A0AA46TV15_9LACT</name>
<evidence type="ECO:0000256" key="2">
    <source>
        <dbReference type="ARBA" id="ARBA00022737"/>
    </source>
</evidence>
<proteinExistence type="predicted"/>
<feature type="region of interest" description="Disordered" evidence="3">
    <location>
        <begin position="30"/>
        <end position="96"/>
    </location>
</feature>
<dbReference type="Pfam" id="PF09479">
    <property type="entry name" value="Flg_new"/>
    <property type="match status" value="7"/>
</dbReference>
<feature type="region of interest" description="Disordered" evidence="3">
    <location>
        <begin position="1113"/>
        <end position="1173"/>
    </location>
</feature>
<feature type="domain" description="MucBP" evidence="6">
    <location>
        <begin position="1049"/>
        <end position="1110"/>
    </location>
</feature>
<dbReference type="InterPro" id="IPR042229">
    <property type="entry name" value="Listeria/Bacterioides_rpt_sf"/>
</dbReference>
<evidence type="ECO:0000256" key="5">
    <source>
        <dbReference type="SAM" id="SignalP"/>
    </source>
</evidence>
<feature type="compositionally biased region" description="Basic and acidic residues" evidence="3">
    <location>
        <begin position="1113"/>
        <end position="1132"/>
    </location>
</feature>
<evidence type="ECO:0000259" key="6">
    <source>
        <dbReference type="Pfam" id="PF06458"/>
    </source>
</evidence>
<dbReference type="Proteomes" id="UP001164042">
    <property type="component" value="Chromosome"/>
</dbReference>
<reference evidence="7" key="1">
    <citation type="submission" date="2022-10" db="EMBL/GenBank/DDBJ databases">
        <title>Genome assembly of Lactococcus garvieae isolates from cricket gut.</title>
        <authorList>
            <person name="Luecke A.R."/>
            <person name="Brown A.M.V."/>
            <person name="Wakeman C.A."/>
        </authorList>
    </citation>
    <scope>NUCLEOTIDE SEQUENCE</scope>
    <source>
        <strain evidence="7">Alexii-11_2</strain>
    </source>
</reference>
<gene>
    <name evidence="7" type="ORF">OF801_06760</name>
</gene>
<feature type="signal peptide" evidence="5">
    <location>
        <begin position="1"/>
        <end position="25"/>
    </location>
</feature>
<protein>
    <submittedName>
        <fullName evidence="7">InlB B-repeat-containing protein</fullName>
    </submittedName>
</protein>
<accession>A0AA46TV15</accession>
<dbReference type="EMBL" id="CP109635">
    <property type="protein sequence ID" value="UYT09680.1"/>
    <property type="molecule type" value="Genomic_DNA"/>
</dbReference>
<dbReference type="Gene3D" id="3.10.20.320">
    <property type="entry name" value="Putative peptidoglycan bound protein (lpxtg motif)"/>
    <property type="match status" value="2"/>
</dbReference>
<dbReference type="RefSeq" id="WP_264307791.1">
    <property type="nucleotide sequence ID" value="NZ_CP109635.1"/>
</dbReference>
<feature type="compositionally biased region" description="Low complexity" evidence="3">
    <location>
        <begin position="1146"/>
        <end position="1158"/>
    </location>
</feature>
<keyword evidence="4" id="KW-1133">Transmembrane helix</keyword>
<keyword evidence="4" id="KW-0812">Transmembrane</keyword>
<dbReference type="NCBIfam" id="TIGR02543">
    <property type="entry name" value="List_Bact_rpt"/>
    <property type="match status" value="2"/>
</dbReference>
<evidence type="ECO:0000256" key="1">
    <source>
        <dbReference type="ARBA" id="ARBA00004196"/>
    </source>
</evidence>
<feature type="compositionally biased region" description="Basic and acidic residues" evidence="3">
    <location>
        <begin position="1159"/>
        <end position="1173"/>
    </location>
</feature>
<evidence type="ECO:0000313" key="8">
    <source>
        <dbReference type="Proteomes" id="UP001164042"/>
    </source>
</evidence>
<keyword evidence="5" id="KW-0732">Signal</keyword>
<feature type="region of interest" description="Disordered" evidence="3">
    <location>
        <begin position="258"/>
        <end position="281"/>
    </location>
</feature>
<evidence type="ECO:0000256" key="3">
    <source>
        <dbReference type="SAM" id="MobiDB-lite"/>
    </source>
</evidence>
<feature type="compositionally biased region" description="Basic and acidic residues" evidence="3">
    <location>
        <begin position="54"/>
        <end position="63"/>
    </location>
</feature>
<keyword evidence="2" id="KW-0677">Repeat</keyword>
<keyword evidence="4" id="KW-0472">Membrane</keyword>
<sequence>MKKITSVLMVSALALSSVLPGVVHATENLASEKQVTDTENQETTTTDTSQEVTPETREEETKTSEQPATEESETTEVPSASVEGESEKNSVQTKASNEEVTVTFINGASLYKQSQVIVNNTVAYPGTPELSEGQSNFLGWYTDPEAGVPFDFNTPVTNSITLYARFSNSYLIQFKDQTGKVIDSKEIEQGQSIPETTAELTPPQGQYFSYWYVEGDTTQTPFSFETATASKDLVLVPKFASERTVLFISEGTQVDPAYTQDGEKVSKPSDPTREGWTFSHWSTEQNGSTPYNFDAPVTDSLVLYAVWTPEETEYTVVFWKEKANIAEDPGTDPSNYAYAWSTKQTGQSGEKININQTTAESLVSGDSQATNALQFSEYAFSTEQTISGNGQSVVNVYFKRIIYQIEFNLSMKNSAGAVVEMVAKGKTYSSLSLEKYTISAKESQEIQDAWPDSMPTLLGENPYGSKFRGWALPSDSSNYPGTMVSIPTHMTSRLISTNPDKKILTLTVDFMAGTQEYSRTRFWESLETTEEEYENKFFENAFTYTYHAGGPAFNPNVPMIGYSYFGTKDEDTDMPKDYYIRNKHIVSYNSQGGTFTGDGQTSEKKYEEKIVEPSAPTRDGYRFAGWYLDADYREKMNFDTFTMPDSDVTLFAKWESTQNTVRYFDGFGGTQLLQQGYSDNDDFVFPSEYVKGETYVEGKGVFNGWFWQVGSSTFEFSDTIPITKDIDLYAKWQTTGYKLTYELGGGSGTAPVDNNTYDMTTQAKLESNAGINAPNGQVFIGWKSDRDNNIYYPNAHMQVQGDTVLTAIYAAAEDIVRVNYHPGNYDGKPETVKQEALKNSSITLQEMIFTRPDKTLVGWSKTENGAVDYELGEMNFAVGTSDINLYAVWEDKKVNITFLPGNNGSLDYQGKEITNTVLYDTTWSEAQLDTPEAQADTGYKFAGWSPQLPQASDKLTTDRTFVAQFVELASGKVTVRYLDENGEPIADDKILEGTEGDDYDVSGEDYRLESIGDYKLIDETDNVTGTFNDDNILVIYTYQKEASANTGHIRVSYVDENGKKISEDVVKSGTVGDTYTTEEKKIKGYTFKEVKGNKAGAFTEDTQLITYIYTKDTEESGKDEDENKGSGSKDSENTNGTVKDDDDSSKVTPSNNSSSKSTTDAKKTKEQSLPKAGEKAEALGIMLGIMLLISVSIFAILKPKKVK</sequence>
<organism evidence="7 8">
    <name type="scientific">Lactococcus garvieae</name>
    <dbReference type="NCBI Taxonomy" id="1363"/>
    <lineage>
        <taxon>Bacteria</taxon>
        <taxon>Bacillati</taxon>
        <taxon>Bacillota</taxon>
        <taxon>Bacilli</taxon>
        <taxon>Lactobacillales</taxon>
        <taxon>Streptococcaceae</taxon>
        <taxon>Lactococcus</taxon>
    </lineage>
</organism>
<evidence type="ECO:0000313" key="7">
    <source>
        <dbReference type="EMBL" id="UYT09680.1"/>
    </source>
</evidence>
<dbReference type="Pfam" id="PF06458">
    <property type="entry name" value="MucBP"/>
    <property type="match status" value="2"/>
</dbReference>
<feature type="transmembrane region" description="Helical" evidence="4">
    <location>
        <begin position="1178"/>
        <end position="1197"/>
    </location>
</feature>
<evidence type="ECO:0000256" key="4">
    <source>
        <dbReference type="SAM" id="Phobius"/>
    </source>
</evidence>
<dbReference type="InterPro" id="IPR013378">
    <property type="entry name" value="InlB-like_B-rpt"/>
</dbReference>
<dbReference type="GO" id="GO:0030313">
    <property type="term" value="C:cell envelope"/>
    <property type="evidence" value="ECO:0007669"/>
    <property type="project" value="UniProtKB-SubCell"/>
</dbReference>
<dbReference type="AlphaFoldDB" id="A0AA46TV15"/>
<feature type="domain" description="MucBP" evidence="6">
    <location>
        <begin position="972"/>
        <end position="1039"/>
    </location>
</feature>
<comment type="subcellular location">
    <subcellularLocation>
        <location evidence="1">Cell envelope</location>
    </subcellularLocation>
</comment>
<dbReference type="InterPro" id="IPR009459">
    <property type="entry name" value="MucBP_dom"/>
</dbReference>
<feature type="chain" id="PRO_5041408012" evidence="5">
    <location>
        <begin position="26"/>
        <end position="1203"/>
    </location>
</feature>
<dbReference type="Gene3D" id="2.60.40.4270">
    <property type="entry name" value="Listeria-Bacteroides repeat domain"/>
    <property type="match status" value="4"/>
</dbReference>
<feature type="compositionally biased region" description="Basic and acidic residues" evidence="3">
    <location>
        <begin position="261"/>
        <end position="273"/>
    </location>
</feature>